<evidence type="ECO:0000313" key="4">
    <source>
        <dbReference type="Proteomes" id="UP000663854"/>
    </source>
</evidence>
<dbReference type="GO" id="GO:1990404">
    <property type="term" value="F:NAD+-protein mono-ADP-ribosyltransferase activity"/>
    <property type="evidence" value="ECO:0007669"/>
    <property type="project" value="TreeGrafter"/>
</dbReference>
<dbReference type="Pfam" id="PF00644">
    <property type="entry name" value="PARP"/>
    <property type="match status" value="1"/>
</dbReference>
<gene>
    <name evidence="3" type="ORF">JXQ802_LOCUS40650</name>
    <name evidence="2" type="ORF">PYM288_LOCUS26051</name>
</gene>
<dbReference type="Proteomes" id="UP000663870">
    <property type="component" value="Unassembled WGS sequence"/>
</dbReference>
<evidence type="ECO:0000313" key="3">
    <source>
        <dbReference type="EMBL" id="CAF1505002.1"/>
    </source>
</evidence>
<dbReference type="InterPro" id="IPR012317">
    <property type="entry name" value="Poly(ADP-ribose)pol_cat_dom"/>
</dbReference>
<dbReference type="GO" id="GO:0003950">
    <property type="term" value="F:NAD+ poly-ADP-ribosyltransferase activity"/>
    <property type="evidence" value="ECO:0007669"/>
    <property type="project" value="InterPro"/>
</dbReference>
<dbReference type="InterPro" id="IPR051712">
    <property type="entry name" value="ARTD-AVP"/>
</dbReference>
<evidence type="ECO:0000313" key="2">
    <source>
        <dbReference type="EMBL" id="CAF1224528.1"/>
    </source>
</evidence>
<evidence type="ECO:0000313" key="5">
    <source>
        <dbReference type="Proteomes" id="UP000663870"/>
    </source>
</evidence>
<dbReference type="EMBL" id="CAJNOL010002485">
    <property type="protein sequence ID" value="CAF1505002.1"/>
    <property type="molecule type" value="Genomic_DNA"/>
</dbReference>
<organism evidence="2 4">
    <name type="scientific">Rotaria sordida</name>
    <dbReference type="NCBI Taxonomy" id="392033"/>
    <lineage>
        <taxon>Eukaryota</taxon>
        <taxon>Metazoa</taxon>
        <taxon>Spiralia</taxon>
        <taxon>Gnathifera</taxon>
        <taxon>Rotifera</taxon>
        <taxon>Eurotatoria</taxon>
        <taxon>Bdelloidea</taxon>
        <taxon>Philodinida</taxon>
        <taxon>Philodinidae</taxon>
        <taxon>Rotaria</taxon>
    </lineage>
</organism>
<dbReference type="AlphaFoldDB" id="A0A814Y4H5"/>
<keyword evidence="5" id="KW-1185">Reference proteome</keyword>
<dbReference type="EMBL" id="CAJNOH010001503">
    <property type="protein sequence ID" value="CAF1224528.1"/>
    <property type="molecule type" value="Genomic_DNA"/>
</dbReference>
<dbReference type="SUPFAM" id="SSF56399">
    <property type="entry name" value="ADP-ribosylation"/>
    <property type="match status" value="1"/>
</dbReference>
<comment type="caution">
    <text evidence="2">The sequence shown here is derived from an EMBL/GenBank/DDBJ whole genome shotgun (WGS) entry which is preliminary data.</text>
</comment>
<dbReference type="GO" id="GO:0005634">
    <property type="term" value="C:nucleus"/>
    <property type="evidence" value="ECO:0007669"/>
    <property type="project" value="TreeGrafter"/>
</dbReference>
<feature type="domain" description="PARP catalytic" evidence="1">
    <location>
        <begin position="450"/>
        <end position="595"/>
    </location>
</feature>
<dbReference type="PANTHER" id="PTHR45740">
    <property type="entry name" value="POLY [ADP-RIBOSE] POLYMERASE"/>
    <property type="match status" value="1"/>
</dbReference>
<accession>A0A814Y4H5</accession>
<protein>
    <recommendedName>
        <fullName evidence="1">PARP catalytic domain-containing protein</fullName>
    </recommendedName>
</protein>
<name>A0A814Y4H5_9BILA</name>
<sequence length="617" mass="71477">MKELHERTHRFVRYKNTKDIAILDLQSTLTRPISQAPISVILARDIRYATTVRSRPILSFVGEIKPSWIRCNMKREIEISSEEETYLNSKSIWSRIKSKASKWIDQLRKKPISSLIGTTGTVLNNELHLREEMVTTMKFELKNDCQQNTTYYNNLSTNLESVTKMTYIFNPMKWRWETQKQVKIMINNNPARKTSRITDSERTMVDLYNGVKGTHATRESRMEVVAWIAVCKFYCKLEGGFVRDWVVGNYASRPAGLINNPQDWIQYVTKANGKKIPYMYREVVPADLDCHLPLHAYFDIDKFQDELHKFNIICEVVREDWRYVLLIDKDAPTGPFTMDLIEPHVALTQDRIDFDVSNLLLEKDYPHEIGMRIDITRSPYLIELKTIVENIKSKHFQVLRPIDKLITDRIQKMTLRQWTQTGESMNYIPPPPLKHYAVLVPLPTSSTLYQALSQQMQQIGSSVRIVSIEAIKNPLLEDTYEAMKKTIAKQCKSQGYNPNEQKLFMVHMAPIINGIVEDGFDDRFFNPNGAWGHGAYFADDPRKSYNFTSVEGPTQTRVMFYNKVTLGIVLSQNAPNNALRSAPQGFHSVKGTGFQYIEYVVYRYGQALPYLKITYKA</sequence>
<dbReference type="Gene3D" id="3.90.228.10">
    <property type="match status" value="1"/>
</dbReference>
<dbReference type="Proteomes" id="UP000663854">
    <property type="component" value="Unassembled WGS sequence"/>
</dbReference>
<reference evidence="2" key="1">
    <citation type="submission" date="2021-02" db="EMBL/GenBank/DDBJ databases">
        <authorList>
            <person name="Nowell W R."/>
        </authorList>
    </citation>
    <scope>NUCLEOTIDE SEQUENCE</scope>
</reference>
<evidence type="ECO:0000259" key="1">
    <source>
        <dbReference type="Pfam" id="PF00644"/>
    </source>
</evidence>
<proteinExistence type="predicted"/>
<dbReference type="PANTHER" id="PTHR45740:SF17">
    <property type="entry name" value="POLY [ADP-RIBOSE] POLYMERASE TANKYRASE-2-LIKE"/>
    <property type="match status" value="1"/>
</dbReference>